<dbReference type="PIRSF" id="PIRSF038896">
    <property type="entry name" value="NAPE-PLD"/>
    <property type="match status" value="1"/>
</dbReference>
<proteinExistence type="predicted"/>
<evidence type="ECO:0000313" key="3">
    <source>
        <dbReference type="Proteomes" id="UP000659496"/>
    </source>
</evidence>
<dbReference type="SUPFAM" id="SSF56281">
    <property type="entry name" value="Metallo-hydrolase/oxidoreductase"/>
    <property type="match status" value="1"/>
</dbReference>
<protein>
    <submittedName>
        <fullName evidence="2">MBL fold metallo-hydrolase</fullName>
    </submittedName>
</protein>
<accession>A0ABR8PKX4</accession>
<dbReference type="EMBL" id="JACSQY010000007">
    <property type="protein sequence ID" value="MBD7908811.1"/>
    <property type="molecule type" value="Genomic_DNA"/>
</dbReference>
<name>A0ABR8PKX4_9BACL</name>
<reference evidence="2 3" key="1">
    <citation type="submission" date="2020-08" db="EMBL/GenBank/DDBJ databases">
        <title>A Genomic Blueprint of the Chicken Gut Microbiome.</title>
        <authorList>
            <person name="Gilroy R."/>
            <person name="Ravi A."/>
            <person name="Getino M."/>
            <person name="Pursley I."/>
            <person name="Horton D.L."/>
            <person name="Alikhan N.-F."/>
            <person name="Baker D."/>
            <person name="Gharbi K."/>
            <person name="Hall N."/>
            <person name="Watson M."/>
            <person name="Adriaenssens E.M."/>
            <person name="Foster-Nyarko E."/>
            <person name="Jarju S."/>
            <person name="Secka A."/>
            <person name="Antonio M."/>
            <person name="Oren A."/>
            <person name="Chaudhuri R."/>
            <person name="La Ragione R.M."/>
            <person name="Hildebrand F."/>
            <person name="Pallen M.J."/>
        </authorList>
    </citation>
    <scope>NUCLEOTIDE SEQUENCE [LARGE SCALE GENOMIC DNA]</scope>
    <source>
        <strain evidence="2 3">Sa3CUA8</strain>
    </source>
</reference>
<sequence length="327" mass="37736">MNRKRYRNLDPTARPATFSELVRWQKERFKKQKDMSFMIGQAPDKQQALLHTNQDKLTITWIGHSTFLIQLAGLTIVTDPVWASRMGVGRRLEEPGLSLDEIPPVDIILLSHSHYDHMDVPSLRKLKGTPAVLVPEGLGRKVRKLMKANRVYELPWWGQVRIGLVEFHFVPAQHWTKRTLTDTNTSHWGGWIIQRHKKDSSEAIHGHGSESVYFAGDSGYFQGFREIGEKFPDITYALMPIGAYEPEWFMGTQHMTPEEAIQAFMDVGASVFIPMHYGSFYLADDTTEEALNRLLTEWMRRGLENYHLKMLKHGETLINVFKNKNCN</sequence>
<keyword evidence="3" id="KW-1185">Reference proteome</keyword>
<dbReference type="PANTHER" id="PTHR15032">
    <property type="entry name" value="N-ACYL-PHOSPHATIDYLETHANOLAMINE-HYDROLYZING PHOSPHOLIPASE D"/>
    <property type="match status" value="1"/>
</dbReference>
<dbReference type="RefSeq" id="WP_191690322.1">
    <property type="nucleotide sequence ID" value="NZ_JACSQY010000007.1"/>
</dbReference>
<gene>
    <name evidence="2" type="ORF">H9659_10760</name>
</gene>
<dbReference type="InterPro" id="IPR036866">
    <property type="entry name" value="RibonucZ/Hydroxyglut_hydro"/>
</dbReference>
<organism evidence="2 3">
    <name type="scientific">Sporosarcina gallistercoris</name>
    <dbReference type="NCBI Taxonomy" id="2762245"/>
    <lineage>
        <taxon>Bacteria</taxon>
        <taxon>Bacillati</taxon>
        <taxon>Bacillota</taxon>
        <taxon>Bacilli</taxon>
        <taxon>Bacillales</taxon>
        <taxon>Caryophanaceae</taxon>
        <taxon>Sporosarcina</taxon>
    </lineage>
</organism>
<comment type="caution">
    <text evidence="2">The sequence shown here is derived from an EMBL/GenBank/DDBJ whole genome shotgun (WGS) entry which is preliminary data.</text>
</comment>
<dbReference type="PANTHER" id="PTHR15032:SF36">
    <property type="entry name" value="METALLO-BETA-LACTAMASE DOMAIN-CONTAINING PROTEIN"/>
    <property type="match status" value="1"/>
</dbReference>
<evidence type="ECO:0000313" key="2">
    <source>
        <dbReference type="EMBL" id="MBD7908811.1"/>
    </source>
</evidence>
<dbReference type="Gene3D" id="3.60.15.10">
    <property type="entry name" value="Ribonuclease Z/Hydroxyacylglutathione hydrolase-like"/>
    <property type="match status" value="1"/>
</dbReference>
<dbReference type="Pfam" id="PF12706">
    <property type="entry name" value="Lactamase_B_2"/>
    <property type="match status" value="1"/>
</dbReference>
<dbReference type="Proteomes" id="UP000659496">
    <property type="component" value="Unassembled WGS sequence"/>
</dbReference>
<evidence type="ECO:0000259" key="1">
    <source>
        <dbReference type="Pfam" id="PF12706"/>
    </source>
</evidence>
<feature type="domain" description="Metallo-beta-lactamase" evidence="1">
    <location>
        <begin position="76"/>
        <end position="277"/>
    </location>
</feature>
<dbReference type="InterPro" id="IPR001279">
    <property type="entry name" value="Metallo-B-lactamas"/>
</dbReference>
<dbReference type="InterPro" id="IPR024884">
    <property type="entry name" value="NAPE-PLD"/>
</dbReference>